<dbReference type="SUPFAM" id="SSF56808">
    <property type="entry name" value="Ribosomal protein L1"/>
    <property type="match status" value="1"/>
</dbReference>
<gene>
    <name evidence="2" type="ORF">CINC_LOCUS870</name>
</gene>
<dbReference type="Gene3D" id="3.40.50.790">
    <property type="match status" value="1"/>
</dbReference>
<dbReference type="EMBL" id="LR824013">
    <property type="protein sequence ID" value="CAH0579037.1"/>
    <property type="molecule type" value="Genomic_DNA"/>
</dbReference>
<name>A0A9P0BKM4_CHRIL</name>
<evidence type="ECO:0000313" key="2">
    <source>
        <dbReference type="EMBL" id="CAH0579037.1"/>
    </source>
</evidence>
<dbReference type="OrthoDB" id="10251727at2759"/>
<dbReference type="AlphaFoldDB" id="A0A9P0BKM4"/>
<reference evidence="2" key="1">
    <citation type="submission" date="2021-12" db="EMBL/GenBank/DDBJ databases">
        <authorList>
            <person name="King R."/>
        </authorList>
    </citation>
    <scope>NUCLEOTIDE SEQUENCE</scope>
</reference>
<feature type="region of interest" description="Disordered" evidence="1">
    <location>
        <begin position="1"/>
        <end position="22"/>
    </location>
</feature>
<dbReference type="CDD" id="cd00403">
    <property type="entry name" value="Ribosomal_L1"/>
    <property type="match status" value="1"/>
</dbReference>
<dbReference type="Proteomes" id="UP001154114">
    <property type="component" value="Chromosome 10"/>
</dbReference>
<dbReference type="Pfam" id="PF00687">
    <property type="entry name" value="Ribosomal_L1"/>
    <property type="match status" value="1"/>
</dbReference>
<keyword evidence="3" id="KW-1185">Reference proteome</keyword>
<proteinExistence type="predicted"/>
<evidence type="ECO:0008006" key="4">
    <source>
        <dbReference type="Google" id="ProtNLM"/>
    </source>
</evidence>
<accession>A0A9P0BKM4</accession>
<dbReference type="Gene3D" id="3.30.190.20">
    <property type="match status" value="1"/>
</dbReference>
<feature type="region of interest" description="Disordered" evidence="1">
    <location>
        <begin position="365"/>
        <end position="402"/>
    </location>
</feature>
<dbReference type="InterPro" id="IPR023674">
    <property type="entry name" value="Ribosomal_uL1-like"/>
</dbReference>
<feature type="compositionally biased region" description="Acidic residues" evidence="1">
    <location>
        <begin position="373"/>
        <end position="402"/>
    </location>
</feature>
<protein>
    <recommendedName>
        <fullName evidence="4">Ribosomal L1 domain-containing protein CG13096</fullName>
    </recommendedName>
</protein>
<organism evidence="2 3">
    <name type="scientific">Chrysodeixis includens</name>
    <name type="common">Soybean looper</name>
    <name type="synonym">Pseudoplusia includens</name>
    <dbReference type="NCBI Taxonomy" id="689277"/>
    <lineage>
        <taxon>Eukaryota</taxon>
        <taxon>Metazoa</taxon>
        <taxon>Ecdysozoa</taxon>
        <taxon>Arthropoda</taxon>
        <taxon>Hexapoda</taxon>
        <taxon>Insecta</taxon>
        <taxon>Pterygota</taxon>
        <taxon>Neoptera</taxon>
        <taxon>Endopterygota</taxon>
        <taxon>Lepidoptera</taxon>
        <taxon>Glossata</taxon>
        <taxon>Ditrysia</taxon>
        <taxon>Noctuoidea</taxon>
        <taxon>Noctuidae</taxon>
        <taxon>Plusiinae</taxon>
        <taxon>Chrysodeixis</taxon>
    </lineage>
</organism>
<dbReference type="InterPro" id="IPR016095">
    <property type="entry name" value="Ribosomal_uL1_3-a/b-sand"/>
</dbReference>
<dbReference type="InterPro" id="IPR028364">
    <property type="entry name" value="Ribosomal_uL1/biogenesis"/>
</dbReference>
<sequence length="402" mass="45154">MVNVKPKAAQKIKKIENKTSKVKQINKKNKANKLKISNLQTSQKIVPTKVVKQAPVAEEIKKEASPKKAAKYVMPTESVTGDVVDSCLEALLHVIVNQDKNKNAIFDDEKPVFAEIRCIKIQNTRGNVRFVLPHSTVATTGEVCLVVPDVKKGRKHDHEPTIDRWQDILRKAGVTSVKTILPVRQLRVEYDQYELKRRLLTQHDFIMVDTRVLNHVSHILGKMFFKKHNMLIPVRINEEKNVKRSIEAGLRTVILRLSEGETSMVTVGHTAMPSDKLKDNIISLVQQLATKFPGGEANIRSISIKLPLSISLPLYLTLRSSSTVKPPKLTQKRPKHYNVLEDELSTIPGKTVRVAPDGSVQLKKIKKAPVASEVEEVEDIEDSGSDEEEQEESEVESEANDD</sequence>
<evidence type="ECO:0000313" key="3">
    <source>
        <dbReference type="Proteomes" id="UP001154114"/>
    </source>
</evidence>
<evidence type="ECO:0000256" key="1">
    <source>
        <dbReference type="SAM" id="MobiDB-lite"/>
    </source>
</evidence>